<name>A0AA89BIN9_9ASTE</name>
<feature type="domain" description="PB1-like" evidence="1">
    <location>
        <begin position="20"/>
        <end position="72"/>
    </location>
</feature>
<gene>
    <name evidence="2" type="ORF">RJ639_031569</name>
</gene>
<protein>
    <recommendedName>
        <fullName evidence="1">PB1-like domain-containing protein</fullName>
    </recommendedName>
</protein>
<keyword evidence="3" id="KW-1185">Reference proteome</keyword>
<reference evidence="2" key="1">
    <citation type="submission" date="2022-12" db="EMBL/GenBank/DDBJ databases">
        <title>Draft genome assemblies for two species of Escallonia (Escalloniales).</title>
        <authorList>
            <person name="Chanderbali A."/>
            <person name="Dervinis C."/>
            <person name="Anghel I."/>
            <person name="Soltis D."/>
            <person name="Soltis P."/>
            <person name="Zapata F."/>
        </authorList>
    </citation>
    <scope>NUCLEOTIDE SEQUENCE</scope>
    <source>
        <strain evidence="2">UCBG64.0493</strain>
        <tissue evidence="2">Leaf</tissue>
    </source>
</reference>
<dbReference type="InterPro" id="IPR058594">
    <property type="entry name" value="PB1-like_dom_pln"/>
</dbReference>
<dbReference type="EMBL" id="JAVXUP010000108">
    <property type="protein sequence ID" value="KAK3037982.1"/>
    <property type="molecule type" value="Genomic_DNA"/>
</dbReference>
<dbReference type="InterPro" id="IPR050747">
    <property type="entry name" value="Mitochondrial_chaperone_BCS1"/>
</dbReference>
<proteinExistence type="predicted"/>
<comment type="caution">
    <text evidence="2">The sequence shown here is derived from an EMBL/GenBank/DDBJ whole genome shotgun (WGS) entry which is preliminary data.</text>
</comment>
<dbReference type="Proteomes" id="UP001188597">
    <property type="component" value="Unassembled WGS sequence"/>
</dbReference>
<dbReference type="AlphaFoldDB" id="A0AA89BIN9"/>
<accession>A0AA89BIN9</accession>
<evidence type="ECO:0000259" key="1">
    <source>
        <dbReference type="Pfam" id="PF26130"/>
    </source>
</evidence>
<organism evidence="2 3">
    <name type="scientific">Escallonia herrerae</name>
    <dbReference type="NCBI Taxonomy" id="1293975"/>
    <lineage>
        <taxon>Eukaryota</taxon>
        <taxon>Viridiplantae</taxon>
        <taxon>Streptophyta</taxon>
        <taxon>Embryophyta</taxon>
        <taxon>Tracheophyta</taxon>
        <taxon>Spermatophyta</taxon>
        <taxon>Magnoliopsida</taxon>
        <taxon>eudicotyledons</taxon>
        <taxon>Gunneridae</taxon>
        <taxon>Pentapetalae</taxon>
        <taxon>asterids</taxon>
        <taxon>campanulids</taxon>
        <taxon>Escalloniales</taxon>
        <taxon>Escalloniaceae</taxon>
        <taxon>Escallonia</taxon>
    </lineage>
</organism>
<evidence type="ECO:0000313" key="2">
    <source>
        <dbReference type="EMBL" id="KAK3037982.1"/>
    </source>
</evidence>
<dbReference type="Pfam" id="PF26130">
    <property type="entry name" value="PB1-like"/>
    <property type="match status" value="1"/>
</dbReference>
<sequence length="232" mass="26035">MVGVLSQGNYGLLEYDYDSEFFTIELHHGGEFRNCPVTVYVGGKVAYFDYCDPDQMSLLELVDCCEKVGVIEVYVKHNEPMDSQATSTSTVLPINVQSSGRILESENTMDEDNDGFVTSKDSVEVREEDGKIVDSDYPVSDDEVMKLRTIEEGLEARLLVVWAAGNWNSTLVVAMANYLGFDVYDLELIAVRSDSDLRRLLIRTANLSIIMVEDIDCSLSLDSVLLQSRIWE</sequence>
<dbReference type="PANTHER" id="PTHR23070">
    <property type="entry name" value="BCS1 AAA-TYPE ATPASE"/>
    <property type="match status" value="1"/>
</dbReference>
<evidence type="ECO:0000313" key="3">
    <source>
        <dbReference type="Proteomes" id="UP001188597"/>
    </source>
</evidence>